<dbReference type="PROSITE" id="PS00211">
    <property type="entry name" value="ABC_TRANSPORTER_1"/>
    <property type="match status" value="1"/>
</dbReference>
<dbReference type="GO" id="GO:0016887">
    <property type="term" value="F:ATP hydrolysis activity"/>
    <property type="evidence" value="ECO:0007669"/>
    <property type="project" value="InterPro"/>
</dbReference>
<evidence type="ECO:0000259" key="6">
    <source>
        <dbReference type="PROSITE" id="PS50893"/>
    </source>
</evidence>
<dbReference type="Pfam" id="PF00005">
    <property type="entry name" value="ABC_tran"/>
    <property type="match status" value="1"/>
</dbReference>
<keyword evidence="2" id="KW-0813">Transport</keyword>
<evidence type="ECO:0000256" key="1">
    <source>
        <dbReference type="ARBA" id="ARBA00005417"/>
    </source>
</evidence>
<dbReference type="SUPFAM" id="SSF52540">
    <property type="entry name" value="P-loop containing nucleoside triphosphate hydrolases"/>
    <property type="match status" value="1"/>
</dbReference>
<dbReference type="OrthoDB" id="9807242at2"/>
<comment type="caution">
    <text evidence="7">The sequence shown here is derived from an EMBL/GenBank/DDBJ whole genome shotgun (WGS) entry which is preliminary data.</text>
</comment>
<dbReference type="AlphaFoldDB" id="A0A371B3C8"/>
<evidence type="ECO:0000256" key="5">
    <source>
        <dbReference type="ARBA" id="ARBA00024722"/>
    </source>
</evidence>
<dbReference type="EMBL" id="QRGO01000002">
    <property type="protein sequence ID" value="RDV02032.1"/>
    <property type="molecule type" value="Genomic_DNA"/>
</dbReference>
<proteinExistence type="inferred from homology"/>
<evidence type="ECO:0000256" key="3">
    <source>
        <dbReference type="ARBA" id="ARBA00022741"/>
    </source>
</evidence>
<dbReference type="InterPro" id="IPR017871">
    <property type="entry name" value="ABC_transporter-like_CS"/>
</dbReference>
<name>A0A371B3C8_9BRAD</name>
<keyword evidence="8" id="KW-1185">Reference proteome</keyword>
<feature type="domain" description="ABC transporter" evidence="6">
    <location>
        <begin position="10"/>
        <end position="238"/>
    </location>
</feature>
<keyword evidence="3" id="KW-0547">Nucleotide-binding</keyword>
<accession>A0A371B3C8</accession>
<evidence type="ECO:0000313" key="7">
    <source>
        <dbReference type="EMBL" id="RDV02032.1"/>
    </source>
</evidence>
<dbReference type="PROSITE" id="PS50893">
    <property type="entry name" value="ABC_TRANSPORTER_2"/>
    <property type="match status" value="1"/>
</dbReference>
<comment type="function">
    <text evidence="5">Involved in beta-(1--&gt;2)glucan export. Transmembrane domains (TMD) form a pore in the inner membrane and the ATP-binding domain (NBD) is responsible for energy generation.</text>
</comment>
<comment type="similarity">
    <text evidence="1">Belongs to the ABC transporter superfamily.</text>
</comment>
<evidence type="ECO:0000256" key="2">
    <source>
        <dbReference type="ARBA" id="ARBA00022448"/>
    </source>
</evidence>
<dbReference type="PANTHER" id="PTHR42788:SF13">
    <property type="entry name" value="ALIPHATIC SULFONATES IMPORT ATP-BINDING PROTEIN SSUB"/>
    <property type="match status" value="1"/>
</dbReference>
<protein>
    <submittedName>
        <fullName evidence="7">ABC transporter ATP-binding protein</fullName>
    </submittedName>
</protein>
<dbReference type="Gene3D" id="3.40.50.300">
    <property type="entry name" value="P-loop containing nucleotide triphosphate hydrolases"/>
    <property type="match status" value="1"/>
</dbReference>
<keyword evidence="4 7" id="KW-0067">ATP-binding</keyword>
<dbReference type="InterPro" id="IPR050166">
    <property type="entry name" value="ABC_transporter_ATP-bind"/>
</dbReference>
<evidence type="ECO:0000256" key="4">
    <source>
        <dbReference type="ARBA" id="ARBA00022840"/>
    </source>
</evidence>
<dbReference type="SMART" id="SM00382">
    <property type="entry name" value="AAA"/>
    <property type="match status" value="1"/>
</dbReference>
<evidence type="ECO:0000313" key="8">
    <source>
        <dbReference type="Proteomes" id="UP000263993"/>
    </source>
</evidence>
<dbReference type="InterPro" id="IPR003593">
    <property type="entry name" value="AAA+_ATPase"/>
</dbReference>
<dbReference type="PANTHER" id="PTHR42788">
    <property type="entry name" value="TAURINE IMPORT ATP-BINDING PROTEIN-RELATED"/>
    <property type="match status" value="1"/>
</dbReference>
<dbReference type="InterPro" id="IPR003439">
    <property type="entry name" value="ABC_transporter-like_ATP-bd"/>
</dbReference>
<dbReference type="InterPro" id="IPR027417">
    <property type="entry name" value="P-loop_NTPase"/>
</dbReference>
<gene>
    <name evidence="7" type="ORF">DXH78_15620</name>
</gene>
<dbReference type="Proteomes" id="UP000263993">
    <property type="component" value="Unassembled WGS sequence"/>
</dbReference>
<organism evidence="7 8">
    <name type="scientific">Undibacter mobilis</name>
    <dbReference type="NCBI Taxonomy" id="2292256"/>
    <lineage>
        <taxon>Bacteria</taxon>
        <taxon>Pseudomonadati</taxon>
        <taxon>Pseudomonadota</taxon>
        <taxon>Alphaproteobacteria</taxon>
        <taxon>Hyphomicrobiales</taxon>
        <taxon>Nitrobacteraceae</taxon>
        <taxon>Undibacter</taxon>
    </lineage>
</organism>
<sequence>MTPKVQISGVRMEYRRKSDETATVALDGVNLSIEAGKFVALVGPSGCGKTTLIKIVDGLIKPSSGSIVIDGKAVSGPGPDRAMVFQDASLLPWRTVFDNVIYGLECQGRVTDASRQRVSELLQLVGIAKFARHYPHELSGGMQQRVNIARALAVDPEVLIMDEPFAALDAQTRELMQQELLRIWSESNKTVLFVTHQINEAVYLADEVVILGSRPGRIKRCVDIKLDRPRPLSIKRDLNFLRYEDDIWSTIEEEASKAMLREEVA</sequence>
<dbReference type="GO" id="GO:0005524">
    <property type="term" value="F:ATP binding"/>
    <property type="evidence" value="ECO:0007669"/>
    <property type="project" value="UniProtKB-KW"/>
</dbReference>
<dbReference type="RefSeq" id="WP_115518153.1">
    <property type="nucleotide sequence ID" value="NZ_QRGO01000002.1"/>
</dbReference>
<dbReference type="CDD" id="cd03293">
    <property type="entry name" value="ABC_NrtD_SsuB_transporters"/>
    <property type="match status" value="1"/>
</dbReference>
<reference evidence="8" key="1">
    <citation type="submission" date="2018-08" db="EMBL/GenBank/DDBJ databases">
        <authorList>
            <person name="Kim S.-J."/>
            <person name="Jung G.-Y."/>
        </authorList>
    </citation>
    <scope>NUCLEOTIDE SEQUENCE [LARGE SCALE GENOMIC DNA]</scope>
    <source>
        <strain evidence="8">GY_H</strain>
    </source>
</reference>